<protein>
    <submittedName>
        <fullName evidence="1">Uncharacterized protein</fullName>
    </submittedName>
</protein>
<dbReference type="Proteomes" id="UP001143910">
    <property type="component" value="Unassembled WGS sequence"/>
</dbReference>
<accession>A0ACC1NK65</accession>
<evidence type="ECO:0000313" key="2">
    <source>
        <dbReference type="Proteomes" id="UP001143910"/>
    </source>
</evidence>
<comment type="caution">
    <text evidence="1">The sequence shown here is derived from an EMBL/GenBank/DDBJ whole genome shotgun (WGS) entry which is preliminary data.</text>
</comment>
<gene>
    <name evidence="1" type="ORF">NQ176_g3609</name>
</gene>
<dbReference type="EMBL" id="JANJQO010000341">
    <property type="protein sequence ID" value="KAJ2978819.1"/>
    <property type="molecule type" value="Genomic_DNA"/>
</dbReference>
<name>A0ACC1NK65_9HYPO</name>
<organism evidence="1 2">
    <name type="scientific">Zarea fungicola</name>
    <dbReference type="NCBI Taxonomy" id="93591"/>
    <lineage>
        <taxon>Eukaryota</taxon>
        <taxon>Fungi</taxon>
        <taxon>Dikarya</taxon>
        <taxon>Ascomycota</taxon>
        <taxon>Pezizomycotina</taxon>
        <taxon>Sordariomycetes</taxon>
        <taxon>Hypocreomycetidae</taxon>
        <taxon>Hypocreales</taxon>
        <taxon>Cordycipitaceae</taxon>
        <taxon>Zarea</taxon>
    </lineage>
</organism>
<reference evidence="1" key="1">
    <citation type="submission" date="2022-08" db="EMBL/GenBank/DDBJ databases">
        <title>Genome Sequence of Lecanicillium fungicola.</title>
        <authorList>
            <person name="Buettner E."/>
        </authorList>
    </citation>
    <scope>NUCLEOTIDE SEQUENCE</scope>
    <source>
        <strain evidence="1">Babe33</strain>
    </source>
</reference>
<keyword evidence="2" id="KW-1185">Reference proteome</keyword>
<evidence type="ECO:0000313" key="1">
    <source>
        <dbReference type="EMBL" id="KAJ2978819.1"/>
    </source>
</evidence>
<sequence>MASNTEIDSANVDYDDVFASDCRADFVLNDETPAQMSLMPQKKVQMLQRAAMFTMCEVWYAKRVECTYDGKRLRGGLKTGFVERIHQRMDALENMFLGHGILLQQFMRGVDESVDRRRGSERPETIQSHTTRFMQALHSIQNGEDLRPGDPESQRQQTPALKRKSESEDQLAPSKRLRATTTEDLCALSPLPKEVDYIMIKYFEIVHPWIPILHPLTFARRARELVRPEPVNMVLRAIVAVAARYVKEANSEDVYDLGDYVELCRQKALAAAVGSSSIESIQTLLLLAFDATSIGNSCSPWSLTSMIVGKVNALQLHVEEAQPRASYADYFQIPSPSVEPPATWAEAEERRRIFWATFILDRFCSIMIGMNPTISSKVIRRRLPCDGTWWISDQGVETSYFKLDDQHQTDTSATAGASPFSTQNEHNEGATRIGGLAHLVDATESLSLVNRFNLGHSLEPNDPNQLSAWLNRFRQLDSRLLQWELSLAHRWRDVRVINGYIDENLALAHVTHNAAIIMLHRQLAHPSPESRSWLSSLVSNASREACVVAAKKIDKFCRRYLAAGHELIYYPAQASYLKARPPDEVGSIITSLNEISQRLCPDSLNSEGSQTPAFKLAKTLIEKRDRGSQTEMPGTKPQQHASHLNGGTTQTSADLPGVLQHCAASPSSGVTPEGVASFGLEGLGHLNDRYTDASQLLRNGSGASPSRIPIPVSSLLVGGNRIETTDGSSRRDIIPISELLRQESGARLHNSVLDRDGDAEQRNEGTHF</sequence>
<proteinExistence type="predicted"/>